<dbReference type="Pfam" id="PF08118">
    <property type="entry name" value="MDM31_MDM32"/>
    <property type="match status" value="1"/>
</dbReference>
<dbReference type="GO" id="GO:0007005">
    <property type="term" value="P:mitochondrion organization"/>
    <property type="evidence" value="ECO:0007669"/>
    <property type="project" value="InterPro"/>
</dbReference>
<evidence type="ECO:0000256" key="5">
    <source>
        <dbReference type="ARBA" id="ARBA00022946"/>
    </source>
</evidence>
<evidence type="ECO:0000256" key="7">
    <source>
        <dbReference type="ARBA" id="ARBA00023128"/>
    </source>
</evidence>
<keyword evidence="4" id="KW-0999">Mitochondrion inner membrane</keyword>
<feature type="compositionally biased region" description="Polar residues" evidence="10">
    <location>
        <begin position="132"/>
        <end position="142"/>
    </location>
</feature>
<evidence type="ECO:0000313" key="13">
    <source>
        <dbReference type="Proteomes" id="UP000756132"/>
    </source>
</evidence>
<keyword evidence="3 11" id="KW-0812">Transmembrane</keyword>
<evidence type="ECO:0000313" key="12">
    <source>
        <dbReference type="EMBL" id="UJO16669.1"/>
    </source>
</evidence>
<dbReference type="GO" id="GO:0005743">
    <property type="term" value="C:mitochondrial inner membrane"/>
    <property type="evidence" value="ECO:0007669"/>
    <property type="project" value="UniProtKB-SubCell"/>
</dbReference>
<dbReference type="AlphaFoldDB" id="A0A9Q8LFX3"/>
<keyword evidence="5" id="KW-0809">Transit peptide</keyword>
<dbReference type="GeneID" id="71984976"/>
<dbReference type="InterPro" id="IPR012571">
    <property type="entry name" value="Mdm31/Mdm32"/>
</dbReference>
<organism evidence="12 13">
    <name type="scientific">Passalora fulva</name>
    <name type="common">Tomato leaf mold</name>
    <name type="synonym">Cladosporium fulvum</name>
    <dbReference type="NCBI Taxonomy" id="5499"/>
    <lineage>
        <taxon>Eukaryota</taxon>
        <taxon>Fungi</taxon>
        <taxon>Dikarya</taxon>
        <taxon>Ascomycota</taxon>
        <taxon>Pezizomycotina</taxon>
        <taxon>Dothideomycetes</taxon>
        <taxon>Dothideomycetidae</taxon>
        <taxon>Mycosphaerellales</taxon>
        <taxon>Mycosphaerellaceae</taxon>
        <taxon>Fulvia</taxon>
    </lineage>
</organism>
<sequence length="709" mass="80004">MSRHVVDVARIGLHFSGNLPIAAIPLVRSPTIRAQHTLIPRLPAATAVLSHTHHAGTAVTPFRRPRSATTEITDHVWAKGLHTQSRTWEPTVPWTMKLVLQRRWSSDQKSPIENPAARGAEAAPGSKPVAATSKTSENTSHGTDAGEQHNWLSDRLPHLQRPTKEELLAAATGFWHRLQIRFKWFSIRSVRPFTMDEIFAFMSWIFWGHVLWLIIGTTTFVSLAIWAVNTVFAQETLAGWIGNYLTKSSGIKIVFESAVVPRWGDGVIRFNNVFVSRRPERAKRQRSVTKGSSTTAAAEAAAAMQAYAQTQKDRPVYGPQNEDEDDGNYSQFDVTIKQVDVSLSFAKWFNGKGLLRDVSIVGVRGVLDRTSVQPRKPDDPPPEAYRHEHNTGDFEIDNFKMEDVLLTVHQPRNFRPFQVSLSMCELPRLRKQWLFYDFLSANHMSGQFDNAMFNVHPRQVHGTTGMSLIDGVEEDASQWKKHTRIELRGLNIDHLNRGVEGPFSWIQEGNVDIVSDVMLPHDADGSIAKVMSDFYDRMEATVSNQAHQVQHGGSSSNVIDNRDDIPEQVQQEVKTEEPQDENHNRFIVFDINIHLNDVRASVPIFTRDLSYVNNAAVRPIVAYINSHSRGSSNYIPISCRIIKRLSEFDGSWTVFDSGLLDDLSRETYEAFVRDIGDHKQRNRRIRKVGLWATQVVAQALFLGLAGHLA</sequence>
<dbReference type="OrthoDB" id="17678at2759"/>
<reference evidence="12" key="2">
    <citation type="journal article" date="2022" name="Microb. Genom.">
        <title>A chromosome-scale genome assembly of the tomato pathogen Cladosporium fulvum reveals a compartmentalized genome architecture and the presence of a dispensable chromosome.</title>
        <authorList>
            <person name="Zaccaron A.Z."/>
            <person name="Chen L.H."/>
            <person name="Samaras A."/>
            <person name="Stergiopoulos I."/>
        </authorList>
    </citation>
    <scope>NUCLEOTIDE SEQUENCE</scope>
    <source>
        <strain evidence="12">Race5_Kim</strain>
    </source>
</reference>
<dbReference type="GO" id="GO:0000001">
    <property type="term" value="P:mitochondrion inheritance"/>
    <property type="evidence" value="ECO:0007669"/>
    <property type="project" value="InterPro"/>
</dbReference>
<accession>A0A9Q8LFX3</accession>
<feature type="region of interest" description="Disordered" evidence="10">
    <location>
        <begin position="106"/>
        <end position="148"/>
    </location>
</feature>
<dbReference type="PANTHER" id="PTHR31068:SF0">
    <property type="entry name" value="MITOCHONDRIAL DISTRIBUTION AND MORPHOLOGY PROTEIN 31"/>
    <property type="match status" value="1"/>
</dbReference>
<comment type="similarity">
    <text evidence="2">Belongs to the MDM31/MDM32 family.</text>
</comment>
<evidence type="ECO:0000256" key="4">
    <source>
        <dbReference type="ARBA" id="ARBA00022792"/>
    </source>
</evidence>
<evidence type="ECO:0000256" key="2">
    <source>
        <dbReference type="ARBA" id="ARBA00005687"/>
    </source>
</evidence>
<comment type="subcellular location">
    <subcellularLocation>
        <location evidence="1">Mitochondrion inner membrane</location>
    </subcellularLocation>
</comment>
<reference evidence="12" key="1">
    <citation type="submission" date="2021-12" db="EMBL/GenBank/DDBJ databases">
        <authorList>
            <person name="Zaccaron A."/>
            <person name="Stergiopoulos I."/>
        </authorList>
    </citation>
    <scope>NUCLEOTIDE SEQUENCE</scope>
    <source>
        <strain evidence="12">Race5_Kim</strain>
    </source>
</reference>
<feature type="transmembrane region" description="Helical" evidence="11">
    <location>
        <begin position="204"/>
        <end position="228"/>
    </location>
</feature>
<keyword evidence="13" id="KW-1185">Reference proteome</keyword>
<gene>
    <name evidence="12" type="ORF">CLAFUR5_05098</name>
</gene>
<proteinExistence type="inferred from homology"/>
<evidence type="ECO:0000256" key="3">
    <source>
        <dbReference type="ARBA" id="ARBA00022692"/>
    </source>
</evidence>
<dbReference type="EMBL" id="CP090166">
    <property type="protein sequence ID" value="UJO16669.1"/>
    <property type="molecule type" value="Genomic_DNA"/>
</dbReference>
<keyword evidence="6 11" id="KW-1133">Transmembrane helix</keyword>
<evidence type="ECO:0000256" key="6">
    <source>
        <dbReference type="ARBA" id="ARBA00022989"/>
    </source>
</evidence>
<dbReference type="PANTHER" id="PTHR31068">
    <property type="entry name" value="MITOCHONDRIAL DISTRIBUTION AND MORPHOLOGY PROTEIN 31"/>
    <property type="match status" value="1"/>
</dbReference>
<keyword evidence="8 11" id="KW-0472">Membrane</keyword>
<protein>
    <submittedName>
        <fullName evidence="12">Mitochondrial distribution and morphology protein 31</fullName>
    </submittedName>
</protein>
<comment type="function">
    <text evidence="9">Involved in the organization of the mitochondrial membranes and the global structure of the mitochondria. Also required for mitochondrial distribution and mobility as well as for the maintenance of mitochondrial DNA nucleoids structures.</text>
</comment>
<evidence type="ECO:0000256" key="8">
    <source>
        <dbReference type="ARBA" id="ARBA00023136"/>
    </source>
</evidence>
<evidence type="ECO:0000256" key="10">
    <source>
        <dbReference type="SAM" id="MobiDB-lite"/>
    </source>
</evidence>
<evidence type="ECO:0000256" key="9">
    <source>
        <dbReference type="ARBA" id="ARBA00025191"/>
    </source>
</evidence>
<dbReference type="RefSeq" id="XP_047761035.1">
    <property type="nucleotide sequence ID" value="XM_047904246.1"/>
</dbReference>
<dbReference type="KEGG" id="ffu:CLAFUR5_05098"/>
<name>A0A9Q8LFX3_PASFU</name>
<keyword evidence="7" id="KW-0496">Mitochondrion</keyword>
<evidence type="ECO:0000256" key="1">
    <source>
        <dbReference type="ARBA" id="ARBA00004273"/>
    </source>
</evidence>
<dbReference type="Proteomes" id="UP000756132">
    <property type="component" value="Chromosome 4"/>
</dbReference>
<evidence type="ECO:0000256" key="11">
    <source>
        <dbReference type="SAM" id="Phobius"/>
    </source>
</evidence>